<dbReference type="SUPFAM" id="SSF55729">
    <property type="entry name" value="Acyl-CoA N-acyltransferases (Nat)"/>
    <property type="match status" value="1"/>
</dbReference>
<evidence type="ECO:0000259" key="1">
    <source>
        <dbReference type="PROSITE" id="PS51186"/>
    </source>
</evidence>
<protein>
    <recommendedName>
        <fullName evidence="1">N-acetyltransferase domain-containing protein</fullName>
    </recommendedName>
</protein>
<evidence type="ECO:0000313" key="3">
    <source>
        <dbReference type="Proteomes" id="UP000177159"/>
    </source>
</evidence>
<feature type="domain" description="N-acetyltransferase" evidence="1">
    <location>
        <begin position="17"/>
        <end position="183"/>
    </location>
</feature>
<dbReference type="GO" id="GO:0016747">
    <property type="term" value="F:acyltransferase activity, transferring groups other than amino-acyl groups"/>
    <property type="evidence" value="ECO:0007669"/>
    <property type="project" value="InterPro"/>
</dbReference>
<dbReference type="PANTHER" id="PTHR43415">
    <property type="entry name" value="SPERMIDINE N(1)-ACETYLTRANSFERASE"/>
    <property type="match status" value="1"/>
</dbReference>
<gene>
    <name evidence="2" type="ORF">A3C24_03255</name>
</gene>
<name>A0A1F7GZK3_9BACT</name>
<dbReference type="PROSITE" id="PS51186">
    <property type="entry name" value="GNAT"/>
    <property type="match status" value="1"/>
</dbReference>
<reference evidence="2 3" key="1">
    <citation type="journal article" date="2016" name="Nat. Commun.">
        <title>Thousands of microbial genomes shed light on interconnected biogeochemical processes in an aquifer system.</title>
        <authorList>
            <person name="Anantharaman K."/>
            <person name="Brown C.T."/>
            <person name="Hug L.A."/>
            <person name="Sharon I."/>
            <person name="Castelle C.J."/>
            <person name="Probst A.J."/>
            <person name="Thomas B.C."/>
            <person name="Singh A."/>
            <person name="Wilkins M.J."/>
            <person name="Karaoz U."/>
            <person name="Brodie E.L."/>
            <person name="Williams K.H."/>
            <person name="Hubbard S.S."/>
            <person name="Banfield J.F."/>
        </authorList>
    </citation>
    <scope>NUCLEOTIDE SEQUENCE [LARGE SCALE GENOMIC DNA]</scope>
</reference>
<organism evidence="2 3">
    <name type="scientific">Candidatus Roizmanbacteria bacterium RIFCSPHIGHO2_02_FULL_37_24</name>
    <dbReference type="NCBI Taxonomy" id="1802037"/>
    <lineage>
        <taxon>Bacteria</taxon>
        <taxon>Candidatus Roizmaniibacteriota</taxon>
    </lineage>
</organism>
<comment type="caution">
    <text evidence="2">The sequence shown here is derived from an EMBL/GenBank/DDBJ whole genome shotgun (WGS) entry which is preliminary data.</text>
</comment>
<dbReference type="Proteomes" id="UP000177159">
    <property type="component" value="Unassembled WGS sequence"/>
</dbReference>
<dbReference type="AlphaFoldDB" id="A0A1F7GZK3"/>
<dbReference type="InterPro" id="IPR000182">
    <property type="entry name" value="GNAT_dom"/>
</dbReference>
<dbReference type="PANTHER" id="PTHR43415:SF3">
    <property type="entry name" value="GNAT-FAMILY ACETYLTRANSFERASE"/>
    <property type="match status" value="1"/>
</dbReference>
<dbReference type="EMBL" id="MFZM01000006">
    <property type="protein sequence ID" value="OGK24540.1"/>
    <property type="molecule type" value="Genomic_DNA"/>
</dbReference>
<dbReference type="Gene3D" id="3.40.630.30">
    <property type="match status" value="1"/>
</dbReference>
<dbReference type="CDD" id="cd04301">
    <property type="entry name" value="NAT_SF"/>
    <property type="match status" value="1"/>
</dbReference>
<dbReference type="Pfam" id="PF00583">
    <property type="entry name" value="Acetyltransf_1"/>
    <property type="match status" value="1"/>
</dbReference>
<proteinExistence type="predicted"/>
<accession>A0A1F7GZK3</accession>
<evidence type="ECO:0000313" key="2">
    <source>
        <dbReference type="EMBL" id="OGK24540.1"/>
    </source>
</evidence>
<dbReference type="InterPro" id="IPR016181">
    <property type="entry name" value="Acyl_CoA_acyltransferase"/>
</dbReference>
<sequence length="183" mass="21043">MDGRTIISGKTKNGKQYIIRYPKNEDAPMMLEYINVLSREQTFIPFQGEQLTLKEEQKFLSDMLNKIEKLTAVMLFLVVDDKVVGITQIDMKDRTEKHTGVLGISVAKEMRGQGMGKLMINLILQEAKRCIPNIEIVTLEVFAPNNIGLDMYRKAGFSEFGRLPKGIVYKNKREDLVYMYQEL</sequence>